<evidence type="ECO:0000259" key="1">
    <source>
        <dbReference type="Pfam" id="PF09339"/>
    </source>
</evidence>
<dbReference type="Proteomes" id="UP001597419">
    <property type="component" value="Unassembled WGS sequence"/>
</dbReference>
<protein>
    <submittedName>
        <fullName evidence="2">Helix-turn-helix domain-containing protein</fullName>
    </submittedName>
</protein>
<proteinExistence type="predicted"/>
<dbReference type="SUPFAM" id="SSF46785">
    <property type="entry name" value="Winged helix' DNA-binding domain"/>
    <property type="match status" value="1"/>
</dbReference>
<dbReference type="InterPro" id="IPR005471">
    <property type="entry name" value="Tscrpt_reg_IclR_N"/>
</dbReference>
<comment type="caution">
    <text evidence="2">The sequence shown here is derived from an EMBL/GenBank/DDBJ whole genome shotgun (WGS) entry which is preliminary data.</text>
</comment>
<gene>
    <name evidence="2" type="ORF">ACFSYJ_15495</name>
</gene>
<dbReference type="RefSeq" id="WP_345402495.1">
    <property type="nucleotide sequence ID" value="NZ_BAABHG010000014.1"/>
</dbReference>
<dbReference type="InterPro" id="IPR036388">
    <property type="entry name" value="WH-like_DNA-bd_sf"/>
</dbReference>
<dbReference type="InterPro" id="IPR036390">
    <property type="entry name" value="WH_DNA-bd_sf"/>
</dbReference>
<dbReference type="Gene3D" id="1.10.10.10">
    <property type="entry name" value="Winged helix-like DNA-binding domain superfamily/Winged helix DNA-binding domain"/>
    <property type="match status" value="1"/>
</dbReference>
<keyword evidence="3" id="KW-1185">Reference proteome</keyword>
<dbReference type="EMBL" id="JBHUKU010000007">
    <property type="protein sequence ID" value="MFD2460016.1"/>
    <property type="molecule type" value="Genomic_DNA"/>
</dbReference>
<evidence type="ECO:0000313" key="3">
    <source>
        <dbReference type="Proteomes" id="UP001597419"/>
    </source>
</evidence>
<name>A0ABW5GFN8_9PSEU</name>
<feature type="domain" description="HTH iclR-type" evidence="1">
    <location>
        <begin position="366"/>
        <end position="403"/>
    </location>
</feature>
<reference evidence="3" key="1">
    <citation type="journal article" date="2019" name="Int. J. Syst. Evol. Microbiol.">
        <title>The Global Catalogue of Microorganisms (GCM) 10K type strain sequencing project: providing services to taxonomists for standard genome sequencing and annotation.</title>
        <authorList>
            <consortium name="The Broad Institute Genomics Platform"/>
            <consortium name="The Broad Institute Genome Sequencing Center for Infectious Disease"/>
            <person name="Wu L."/>
            <person name="Ma J."/>
        </authorList>
    </citation>
    <scope>NUCLEOTIDE SEQUENCE [LARGE SCALE GENOMIC DNA]</scope>
    <source>
        <strain evidence="3">CGMCC 4.7643</strain>
    </source>
</reference>
<evidence type="ECO:0000313" key="2">
    <source>
        <dbReference type="EMBL" id="MFD2460016.1"/>
    </source>
</evidence>
<sequence length="440" mass="47391">MTVTVGVVLHAKSVPVFEEAARTVTGVTLRWAVYPHDDDIPAAAAKLLDEDRLDGLLMGLLPHDACRRLLPDDLPVAIVRPPALSLSLAFATALARKHRPGTVSVDTFAEDAVIEVGTALGLRARQVVALPYRAGQPAAEIVEHHLRTVRRGGFVISARAEVAHRLRGKLPVVQSLTVPSTVRAELHDLVLRLQSRRAAGFRFAAGVFLVAAPERDLDRARVGLMNLLLNTPEFADAWIENRGRRGVIVLAHQALFDRMTHQWLTVPVLGEAEEKLGVRVAAGFGVGGSARACVMLAERAAARAEAEQRPSGYLVQDTGVVIGPMGAEGRPAEFTYRDHGARLERLARRVGLSAATLSRLVSVERAQHGRTLSPSELANALGITDPSGRRLLRTLLAGGLVTPEGSAQTHRKGRPATLFRLGIERALKQESPVVSTNLDT</sequence>
<accession>A0ABW5GFN8</accession>
<dbReference type="Pfam" id="PF09339">
    <property type="entry name" value="HTH_IclR"/>
    <property type="match status" value="1"/>
</dbReference>
<organism evidence="2 3">
    <name type="scientific">Amycolatopsis samaneae</name>
    <dbReference type="NCBI Taxonomy" id="664691"/>
    <lineage>
        <taxon>Bacteria</taxon>
        <taxon>Bacillati</taxon>
        <taxon>Actinomycetota</taxon>
        <taxon>Actinomycetes</taxon>
        <taxon>Pseudonocardiales</taxon>
        <taxon>Pseudonocardiaceae</taxon>
        <taxon>Amycolatopsis</taxon>
    </lineage>
</organism>